<accession>A0A2T2WES9</accession>
<protein>
    <recommendedName>
        <fullName evidence="1">HD/PDEase domain-containing protein</fullName>
    </recommendedName>
</protein>
<dbReference type="InterPro" id="IPR045509">
    <property type="entry name" value="HD_assoc_2"/>
</dbReference>
<dbReference type="SUPFAM" id="SSF109604">
    <property type="entry name" value="HD-domain/PDEase-like"/>
    <property type="match status" value="1"/>
</dbReference>
<reference evidence="2 3" key="1">
    <citation type="journal article" date="2014" name="BMC Genomics">
        <title>Comparison of environmental and isolate Sulfobacillus genomes reveals diverse carbon, sulfur, nitrogen, and hydrogen metabolisms.</title>
        <authorList>
            <person name="Justice N.B."/>
            <person name="Norman A."/>
            <person name="Brown C.T."/>
            <person name="Singh A."/>
            <person name="Thomas B.C."/>
            <person name="Banfield J.F."/>
        </authorList>
    </citation>
    <scope>NUCLEOTIDE SEQUENCE [LARGE SCALE GENOMIC DNA]</scope>
    <source>
        <strain evidence="2">AMDSBA3</strain>
    </source>
</reference>
<sequence length="424" mass="49413">MRLSEDEKVFKDPVHGYIYVHDPVIWHLINTREMQRLRRIRQLGATYFAYPGGDHSRFSHSLGVYEVVRQMINAFDRNGYEWPHQYGRLAMISGLLHDLGHGPFSHALEKVTGVRHEWWSVAIIRDPSTEIHQVLESVGHGFAENVAQVIQKTFHNRLVVSMISGQLDADRLDYLMRDSVATGVDYGTFDLARIIRIMQPWHDRLVVRQSGIHTVEAYLLARYFMYWQVYFHPVSRAGETLLHTILERARHLITAGREPVLPHPSLRAFLTGELALAQYLSLDDATLYNAFSVWRADDDPILADLSGRFLDRRLFKEMTWPDARDYLLDRVRELVRTHGYDPDYYCIVDETGTVYYDYYLGSEREPTPDNAIWLYDKGNERLTEMSSVSLPIQAIAKDHHPVRRLYVPEEVWRDPQFGRMLQGV</sequence>
<organism evidence="2 3">
    <name type="scientific">Sulfobacillus acidophilus</name>
    <dbReference type="NCBI Taxonomy" id="53633"/>
    <lineage>
        <taxon>Bacteria</taxon>
        <taxon>Bacillati</taxon>
        <taxon>Bacillota</taxon>
        <taxon>Clostridia</taxon>
        <taxon>Eubacteriales</taxon>
        <taxon>Clostridiales Family XVII. Incertae Sedis</taxon>
        <taxon>Sulfobacillus</taxon>
    </lineage>
</organism>
<dbReference type="Pfam" id="PF19276">
    <property type="entry name" value="HD_assoc_2"/>
    <property type="match status" value="1"/>
</dbReference>
<dbReference type="Pfam" id="PF01966">
    <property type="entry name" value="HD"/>
    <property type="match status" value="1"/>
</dbReference>
<dbReference type="InterPro" id="IPR003607">
    <property type="entry name" value="HD/PDEase_dom"/>
</dbReference>
<dbReference type="GO" id="GO:0006203">
    <property type="term" value="P:dGTP catabolic process"/>
    <property type="evidence" value="ECO:0007669"/>
    <property type="project" value="TreeGrafter"/>
</dbReference>
<dbReference type="GO" id="GO:0008832">
    <property type="term" value="F:dGTPase activity"/>
    <property type="evidence" value="ECO:0007669"/>
    <property type="project" value="TreeGrafter"/>
</dbReference>
<evidence type="ECO:0000313" key="3">
    <source>
        <dbReference type="Proteomes" id="UP000241848"/>
    </source>
</evidence>
<dbReference type="PANTHER" id="PTHR11373:SF4">
    <property type="entry name" value="DEOXYNUCLEOSIDE TRIPHOSPHATE TRIPHOSPHOHYDROLASE SAMHD1"/>
    <property type="match status" value="1"/>
</dbReference>
<evidence type="ECO:0000313" key="2">
    <source>
        <dbReference type="EMBL" id="PSR20747.1"/>
    </source>
</evidence>
<dbReference type="Proteomes" id="UP000241848">
    <property type="component" value="Unassembled WGS sequence"/>
</dbReference>
<dbReference type="InterPro" id="IPR050135">
    <property type="entry name" value="dGTPase-like"/>
</dbReference>
<name>A0A2T2WES9_9FIRM</name>
<dbReference type="InterPro" id="IPR006674">
    <property type="entry name" value="HD_domain"/>
</dbReference>
<feature type="domain" description="HD/PDEase" evidence="1">
    <location>
        <begin position="53"/>
        <end position="184"/>
    </location>
</feature>
<dbReference type="Gene3D" id="1.10.3210.10">
    <property type="entry name" value="Hypothetical protein af1432"/>
    <property type="match status" value="1"/>
</dbReference>
<dbReference type="PANTHER" id="PTHR11373">
    <property type="entry name" value="DEOXYNUCLEOSIDE TRIPHOSPHATE TRIPHOSPHOHYDROLASE"/>
    <property type="match status" value="1"/>
</dbReference>
<dbReference type="EMBL" id="PXYV01000051">
    <property type="protein sequence ID" value="PSR20747.1"/>
    <property type="molecule type" value="Genomic_DNA"/>
</dbReference>
<dbReference type="AlphaFoldDB" id="A0A2T2WES9"/>
<dbReference type="SMART" id="SM00471">
    <property type="entry name" value="HDc"/>
    <property type="match status" value="1"/>
</dbReference>
<comment type="caution">
    <text evidence="2">The sequence shown here is derived from an EMBL/GenBank/DDBJ whole genome shotgun (WGS) entry which is preliminary data.</text>
</comment>
<gene>
    <name evidence="2" type="ORF">C7B45_13450</name>
</gene>
<evidence type="ECO:0000259" key="1">
    <source>
        <dbReference type="SMART" id="SM00471"/>
    </source>
</evidence>
<dbReference type="CDD" id="cd00077">
    <property type="entry name" value="HDc"/>
    <property type="match status" value="1"/>
</dbReference>
<proteinExistence type="predicted"/>